<feature type="compositionally biased region" description="Basic and acidic residues" evidence="6">
    <location>
        <begin position="45"/>
        <end position="54"/>
    </location>
</feature>
<dbReference type="SUPFAM" id="SSF63748">
    <property type="entry name" value="Tudor/PWWP/MBT"/>
    <property type="match status" value="1"/>
</dbReference>
<evidence type="ECO:0000313" key="10">
    <source>
        <dbReference type="RefSeq" id="XP_006815704.1"/>
    </source>
</evidence>
<dbReference type="Gene3D" id="2.30.30.140">
    <property type="match status" value="1"/>
</dbReference>
<dbReference type="Proteomes" id="UP000694865">
    <property type="component" value="Unplaced"/>
</dbReference>
<evidence type="ECO:0000313" key="9">
    <source>
        <dbReference type="Proteomes" id="UP000694865"/>
    </source>
</evidence>
<feature type="region of interest" description="Disordered" evidence="6">
    <location>
        <begin position="21"/>
        <end position="54"/>
    </location>
</feature>
<feature type="non-terminal residue" evidence="10">
    <location>
        <position position="1"/>
    </location>
</feature>
<dbReference type="SMART" id="SM00293">
    <property type="entry name" value="PWWP"/>
    <property type="match status" value="1"/>
</dbReference>
<dbReference type="Pfam" id="PF00855">
    <property type="entry name" value="PWWP"/>
    <property type="match status" value="1"/>
</dbReference>
<sequence length="445" mass="51107">DNVIMTGGKYDHSIRRVVHGLREKPSKVEKFQSPETKKKKKGKGKHEEKQKHGLHRKECIAAVKIESNGQKNSVAATEESQNHSMNEMRFCIGTLVWGKIKGFPWWPAVVISHIEVEKPPPQLIDQRWVRWYGDLKHSLVSLDKLQPFHEFKPYYNDVIFKQQQSYRKGVYQALTMAAKRAERPVVTPDIAPTSDVTPLKTPRGMPIEMVTLCLDLVNWAMEGFLPNGPGAIVPSKAEKMRKVVHGKKTLRDYCIACGDDDVITEHPLFEGEVCDECRQSILETAFLYDDDGYQSFCCICGEGRELVLCSNDGCFHCYCLDCLDCLVGRGATRKVRHNVDNGLLKCRKDWSQRLHQFFSSDDNNSEQFESFPVYCPLPIEERKPMRVLSLFDGIATGGTGCLFFDFYRVMRDLQVENANRPLFWMFENVASMRYEDKIDISRFLK</sequence>
<feature type="domain" description="PHD-type" evidence="8">
    <location>
        <begin position="242"/>
        <end position="377"/>
    </location>
</feature>
<accession>A0ABM0M6R3</accession>
<feature type="compositionally biased region" description="Basic and acidic residues" evidence="6">
    <location>
        <begin position="21"/>
        <end position="36"/>
    </location>
</feature>
<proteinExistence type="predicted"/>
<dbReference type="GeneID" id="102808789"/>
<dbReference type="PANTHER" id="PTHR23068:SF25">
    <property type="entry name" value="DNA (CYTOSINE-5)-METHYLTRANSFERASE DRM2"/>
    <property type="match status" value="1"/>
</dbReference>
<evidence type="ECO:0000256" key="5">
    <source>
        <dbReference type="ARBA" id="ARBA00023242"/>
    </source>
</evidence>
<organism evidence="9 10">
    <name type="scientific">Saccoglossus kowalevskii</name>
    <name type="common">Acorn worm</name>
    <dbReference type="NCBI Taxonomy" id="10224"/>
    <lineage>
        <taxon>Eukaryota</taxon>
        <taxon>Metazoa</taxon>
        <taxon>Hemichordata</taxon>
        <taxon>Enteropneusta</taxon>
        <taxon>Harrimaniidae</taxon>
        <taxon>Saccoglossus</taxon>
    </lineage>
</organism>
<dbReference type="InterPro" id="IPR050390">
    <property type="entry name" value="C5-Methyltransferase"/>
</dbReference>
<evidence type="ECO:0000256" key="3">
    <source>
        <dbReference type="ARBA" id="ARBA00022771"/>
    </source>
</evidence>
<dbReference type="Gene3D" id="1.10.720.50">
    <property type="entry name" value="PWWP, helical domain"/>
    <property type="match status" value="1"/>
</dbReference>
<protein>
    <submittedName>
        <fullName evidence="10">DNA (Cytosine-5)-methyltransferase 3A-like</fullName>
    </submittedName>
</protein>
<comment type="subcellular location">
    <subcellularLocation>
        <location evidence="1">Nucleus</location>
    </subcellularLocation>
</comment>
<dbReference type="RefSeq" id="XP_006815704.1">
    <property type="nucleotide sequence ID" value="XM_006815641.1"/>
</dbReference>
<dbReference type="InterPro" id="IPR025766">
    <property type="entry name" value="ADD"/>
</dbReference>
<keyword evidence="3" id="KW-0863">Zinc-finger</keyword>
<evidence type="ECO:0000256" key="4">
    <source>
        <dbReference type="ARBA" id="ARBA00022833"/>
    </source>
</evidence>
<reference evidence="10" key="1">
    <citation type="submission" date="2025-08" db="UniProtKB">
        <authorList>
            <consortium name="RefSeq"/>
        </authorList>
    </citation>
    <scope>IDENTIFICATION</scope>
    <source>
        <tissue evidence="10">Testes</tissue>
    </source>
</reference>
<keyword evidence="5" id="KW-0539">Nucleus</keyword>
<dbReference type="CDD" id="cd05835">
    <property type="entry name" value="PWWP_DNMT3"/>
    <property type="match status" value="1"/>
</dbReference>
<dbReference type="PANTHER" id="PTHR23068">
    <property type="entry name" value="DNA CYTOSINE-5- -METHYLTRANSFERASE 3-RELATED"/>
    <property type="match status" value="1"/>
</dbReference>
<evidence type="ECO:0000259" key="7">
    <source>
        <dbReference type="PROSITE" id="PS50812"/>
    </source>
</evidence>
<dbReference type="InterPro" id="IPR000313">
    <property type="entry name" value="PWWP_dom"/>
</dbReference>
<keyword evidence="4" id="KW-0862">Zinc</keyword>
<name>A0ABM0M6R3_SACKO</name>
<evidence type="ECO:0000259" key="8">
    <source>
        <dbReference type="PROSITE" id="PS51533"/>
    </source>
</evidence>
<dbReference type="Pfam" id="PF21255">
    <property type="entry name" value="DNMT3_ADD_GATA1-like"/>
    <property type="match status" value="1"/>
</dbReference>
<evidence type="ECO:0000256" key="1">
    <source>
        <dbReference type="ARBA" id="ARBA00004123"/>
    </source>
</evidence>
<dbReference type="Gene3D" id="3.40.50.150">
    <property type="entry name" value="Vaccinia Virus protein VP39"/>
    <property type="match status" value="1"/>
</dbReference>
<dbReference type="PROSITE" id="PS51533">
    <property type="entry name" value="ADD"/>
    <property type="match status" value="1"/>
</dbReference>
<dbReference type="InterPro" id="IPR029063">
    <property type="entry name" value="SAM-dependent_MTases_sf"/>
</dbReference>
<keyword evidence="9" id="KW-1185">Reference proteome</keyword>
<dbReference type="InterPro" id="IPR049554">
    <property type="entry name" value="DNMT3_ADD_PHD"/>
</dbReference>
<evidence type="ECO:0000256" key="6">
    <source>
        <dbReference type="SAM" id="MobiDB-lite"/>
    </source>
</evidence>
<gene>
    <name evidence="10" type="primary">LOC102808789</name>
</gene>
<dbReference type="PROSITE" id="PS50812">
    <property type="entry name" value="PWWP"/>
    <property type="match status" value="1"/>
</dbReference>
<dbReference type="InterPro" id="IPR040552">
    <property type="entry name" value="DNMT3_ADD_GATA1-like"/>
</dbReference>
<evidence type="ECO:0000256" key="2">
    <source>
        <dbReference type="ARBA" id="ARBA00022723"/>
    </source>
</evidence>
<feature type="domain" description="PWWP" evidence="7">
    <location>
        <begin position="92"/>
        <end position="151"/>
    </location>
</feature>
<dbReference type="Pfam" id="PF17980">
    <property type="entry name" value="ADD_DNMT3"/>
    <property type="match status" value="1"/>
</dbReference>
<keyword evidence="2" id="KW-0479">Metal-binding</keyword>
<feature type="non-terminal residue" evidence="10">
    <location>
        <position position="445"/>
    </location>
</feature>